<reference evidence="1 2" key="1">
    <citation type="submission" date="2015-03" db="EMBL/GenBank/DDBJ databases">
        <title>Draft Genome Sequences of Agrobacterium nepotum Strain 39/7T (= CFBP 7436T = LMG 26435T) and Agrobacterium sp. Strain KFB 330 (= CFBP 8308 = LMG 28674).</title>
        <authorList>
            <person name="Kuzmanovic N."/>
            <person name="Pulawska J."/>
            <person name="Obradovic A."/>
        </authorList>
    </citation>
    <scope>NUCLEOTIDE SEQUENCE [LARGE SCALE GENOMIC DNA]</scope>
    <source>
        <strain evidence="1 2">39/7</strain>
    </source>
</reference>
<sequence length="73" mass="7663">MSSLKRALNAGRIFNSASRLRGFTGNSFTSAWQSGVAAVASTPAKLSWRRSLDISGSAFFAALARVLASLLDA</sequence>
<name>A0ABR5CLN0_9HYPH</name>
<proteinExistence type="predicted"/>
<evidence type="ECO:0000313" key="2">
    <source>
        <dbReference type="Proteomes" id="UP000052068"/>
    </source>
</evidence>
<protein>
    <recommendedName>
        <fullName evidence="3">Transposase</fullName>
    </recommendedName>
</protein>
<keyword evidence="2" id="KW-1185">Reference proteome</keyword>
<dbReference type="EMBL" id="JWJH01000029">
    <property type="protein sequence ID" value="KJF65586.1"/>
    <property type="molecule type" value="Genomic_DNA"/>
</dbReference>
<comment type="caution">
    <text evidence="1">The sequence shown here is derived from an EMBL/GenBank/DDBJ whole genome shotgun (WGS) entry which is preliminary data.</text>
</comment>
<gene>
    <name evidence="1" type="ORF">RS75_22345</name>
</gene>
<organism evidence="1 2">
    <name type="scientific">Rhizobium nepotum 39/7</name>
    <dbReference type="NCBI Taxonomy" id="1368418"/>
    <lineage>
        <taxon>Bacteria</taxon>
        <taxon>Pseudomonadati</taxon>
        <taxon>Pseudomonadota</taxon>
        <taxon>Alphaproteobacteria</taxon>
        <taxon>Hyphomicrobiales</taxon>
        <taxon>Rhizobiaceae</taxon>
        <taxon>Rhizobium/Agrobacterium group</taxon>
        <taxon>Rhizobium</taxon>
    </lineage>
</organism>
<evidence type="ECO:0000313" key="1">
    <source>
        <dbReference type="EMBL" id="KJF65586.1"/>
    </source>
</evidence>
<dbReference type="Proteomes" id="UP000052068">
    <property type="component" value="Unassembled WGS sequence"/>
</dbReference>
<evidence type="ECO:0008006" key="3">
    <source>
        <dbReference type="Google" id="ProtNLM"/>
    </source>
</evidence>
<accession>A0ABR5CLN0</accession>